<evidence type="ECO:0000313" key="2">
    <source>
        <dbReference type="EMBL" id="GDY39184.1"/>
    </source>
</evidence>
<proteinExistence type="predicted"/>
<evidence type="ECO:0000259" key="1">
    <source>
        <dbReference type="PROSITE" id="PS50931"/>
    </source>
</evidence>
<reference evidence="2 3" key="1">
    <citation type="journal article" date="2020" name="Int. J. Syst. Evol. Microbiol.">
        <title>Reclassification of Streptomyces castelarensis and Streptomyces sporoclivatus as later heterotypic synonyms of Streptomyces antimycoticus.</title>
        <authorList>
            <person name="Komaki H."/>
            <person name="Tamura T."/>
        </authorList>
    </citation>
    <scope>NUCLEOTIDE SEQUENCE [LARGE SCALE GENOMIC DNA]</scope>
    <source>
        <strain evidence="2 3">NBRC 12839</strain>
    </source>
</reference>
<dbReference type="PROSITE" id="PS50931">
    <property type="entry name" value="HTH_LYSR"/>
    <property type="match status" value="1"/>
</dbReference>
<dbReference type="InterPro" id="IPR050950">
    <property type="entry name" value="HTH-type_LysR_regulators"/>
</dbReference>
<protein>
    <recommendedName>
        <fullName evidence="1">HTH lysR-type domain-containing protein</fullName>
    </recommendedName>
</protein>
<dbReference type="AlphaFoldDB" id="A0A4D4JTG9"/>
<dbReference type="GO" id="GO:0003700">
    <property type="term" value="F:DNA-binding transcription factor activity"/>
    <property type="evidence" value="ECO:0007669"/>
    <property type="project" value="InterPro"/>
</dbReference>
<gene>
    <name evidence="2" type="ORF">SANT12839_000660</name>
</gene>
<organism evidence="2 3">
    <name type="scientific">Streptomyces antimycoticus</name>
    <dbReference type="NCBI Taxonomy" id="68175"/>
    <lineage>
        <taxon>Bacteria</taxon>
        <taxon>Bacillati</taxon>
        <taxon>Actinomycetota</taxon>
        <taxon>Actinomycetes</taxon>
        <taxon>Kitasatosporales</taxon>
        <taxon>Streptomycetaceae</taxon>
        <taxon>Streptomyces</taxon>
        <taxon>Streptomyces violaceusniger group</taxon>
    </lineage>
</organism>
<dbReference type="SUPFAM" id="SSF46785">
    <property type="entry name" value="Winged helix' DNA-binding domain"/>
    <property type="match status" value="1"/>
</dbReference>
<comment type="caution">
    <text evidence="2">The sequence shown here is derived from an EMBL/GenBank/DDBJ whole genome shotgun (WGS) entry which is preliminary data.</text>
</comment>
<evidence type="ECO:0000313" key="3">
    <source>
        <dbReference type="Proteomes" id="UP000299290"/>
    </source>
</evidence>
<dbReference type="InterPro" id="IPR000847">
    <property type="entry name" value="LysR_HTH_N"/>
</dbReference>
<keyword evidence="3" id="KW-1185">Reference proteome</keyword>
<dbReference type="PANTHER" id="PTHR30419">
    <property type="entry name" value="HTH-TYPE TRANSCRIPTIONAL REGULATOR YBHD"/>
    <property type="match status" value="1"/>
</dbReference>
<dbReference type="PANTHER" id="PTHR30419:SF8">
    <property type="entry name" value="NITROGEN ASSIMILATION TRANSCRIPTIONAL ACTIVATOR-RELATED"/>
    <property type="match status" value="1"/>
</dbReference>
<dbReference type="Pfam" id="PF00126">
    <property type="entry name" value="HTH_1"/>
    <property type="match status" value="1"/>
</dbReference>
<dbReference type="InterPro" id="IPR036390">
    <property type="entry name" value="WH_DNA-bd_sf"/>
</dbReference>
<dbReference type="Gene3D" id="1.10.10.10">
    <property type="entry name" value="Winged helix-like DNA-binding domain superfamily/Winged helix DNA-binding domain"/>
    <property type="match status" value="1"/>
</dbReference>
<dbReference type="GO" id="GO:0005829">
    <property type="term" value="C:cytosol"/>
    <property type="evidence" value="ECO:0007669"/>
    <property type="project" value="TreeGrafter"/>
</dbReference>
<name>A0A4D4JTG9_9ACTN</name>
<dbReference type="InterPro" id="IPR036388">
    <property type="entry name" value="WH-like_DNA-bd_sf"/>
</dbReference>
<dbReference type="Proteomes" id="UP000299290">
    <property type="component" value="Unassembled WGS sequence"/>
</dbReference>
<accession>A0A4D4JTG9</accession>
<feature type="domain" description="HTH lysR-type" evidence="1">
    <location>
        <begin position="22"/>
        <end position="79"/>
    </location>
</feature>
<dbReference type="EMBL" id="BJHV01000001">
    <property type="protein sequence ID" value="GDY39184.1"/>
    <property type="molecule type" value="Genomic_DNA"/>
</dbReference>
<sequence length="116" mass="12231">MHESNESSARLVCVNVMDFTDVSLTALRVFRAVAEQGTSTAAAASLGYTQSAVSRQTAAIERVAGAELLERRRDGVRLTAAGRVVMRRAAVVLDEIDATARELSGLPGEAGTVRLG</sequence>